<dbReference type="EMBL" id="FTSV01000057">
    <property type="protein sequence ID" value="SIX52455.1"/>
    <property type="molecule type" value="Genomic_DNA"/>
</dbReference>
<dbReference type="EMBL" id="CWXZ01000061">
    <property type="protein sequence ID" value="CSK78881.1"/>
    <property type="molecule type" value="Genomic_DNA"/>
</dbReference>
<dbReference type="Proteomes" id="UP000251393">
    <property type="component" value="Unassembled WGS sequence"/>
</dbReference>
<accession>A0A2Y6EL52</accession>
<dbReference type="EMBL" id="CXEC01000064">
    <property type="protein sequence ID" value="CSR63310.1"/>
    <property type="molecule type" value="Genomic_DNA"/>
</dbReference>
<dbReference type="PROSITE" id="PS50931">
    <property type="entry name" value="HTH_LYSR"/>
    <property type="match status" value="1"/>
</dbReference>
<evidence type="ECO:0000313" key="3">
    <source>
        <dbReference type="EMBL" id="CSK78881.1"/>
    </source>
</evidence>
<evidence type="ECO:0000313" key="9">
    <source>
        <dbReference type="Proteomes" id="UP000045991"/>
    </source>
</evidence>
<reference evidence="10 11" key="1">
    <citation type="submission" date="2017-01" db="EMBL/GenBank/DDBJ databases">
        <authorList>
            <consortium name="Pathogen Informatics"/>
        </authorList>
    </citation>
    <scope>NUCLEOTIDE SEQUENCE [LARGE SCALE GENOMIC DNA]</scope>
    <source>
        <strain evidence="4 8">20003593_1361393</strain>
        <strain evidence="3 9">20352044</strain>
        <strain evidence="5 10">2090STDY5461769</strain>
        <strain evidence="6">Sh1405</strain>
        <strain evidence="11">sh1405</strain>
    </source>
</reference>
<comment type="caution">
    <text evidence="7">The sequence shown here is derived from an EMBL/GenBank/DDBJ whole genome shotgun (WGS) entry which is preliminary data.</text>
</comment>
<evidence type="ECO:0000313" key="10">
    <source>
        <dbReference type="Proteomes" id="UP000187708"/>
    </source>
</evidence>
<evidence type="ECO:0000313" key="12">
    <source>
        <dbReference type="Proteomes" id="UP000251393"/>
    </source>
</evidence>
<dbReference type="FunFam" id="1.10.10.10:FF:000238">
    <property type="entry name" value="HTH-type transcriptional activator TtdR"/>
    <property type="match status" value="1"/>
</dbReference>
<feature type="domain" description="HTH lysR-type" evidence="2">
    <location>
        <begin position="6"/>
        <end position="63"/>
    </location>
</feature>
<proteinExistence type="inferred from homology"/>
<dbReference type="SUPFAM" id="SSF46785">
    <property type="entry name" value="Winged helix' DNA-binding domain"/>
    <property type="match status" value="1"/>
</dbReference>
<dbReference type="EMBL" id="FUBI01000059">
    <property type="protein sequence ID" value="SJH21729.1"/>
    <property type="molecule type" value="Genomic_DNA"/>
</dbReference>
<dbReference type="Proteomes" id="UP000188006">
    <property type="component" value="Unassembled WGS sequence"/>
</dbReference>
<evidence type="ECO:0000313" key="5">
    <source>
        <dbReference type="EMBL" id="SIX52455.1"/>
    </source>
</evidence>
<dbReference type="InterPro" id="IPR036390">
    <property type="entry name" value="WH_DNA-bd_sf"/>
</dbReference>
<dbReference type="PANTHER" id="PTHR30537:SF5">
    <property type="entry name" value="HTH-TYPE TRANSCRIPTIONAL ACTIVATOR TTDR-RELATED"/>
    <property type="match status" value="1"/>
</dbReference>
<evidence type="ECO:0000313" key="8">
    <source>
        <dbReference type="Proteomes" id="UP000040926"/>
    </source>
</evidence>
<organism evidence="7 12">
    <name type="scientific">Shigella sonnei</name>
    <dbReference type="NCBI Taxonomy" id="624"/>
    <lineage>
        <taxon>Bacteria</taxon>
        <taxon>Pseudomonadati</taxon>
        <taxon>Pseudomonadota</taxon>
        <taxon>Gammaproteobacteria</taxon>
        <taxon>Enterobacterales</taxon>
        <taxon>Enterobacteriaceae</taxon>
        <taxon>Shigella</taxon>
    </lineage>
</organism>
<dbReference type="Proteomes" id="UP000045991">
    <property type="component" value="Unassembled WGS sequence"/>
</dbReference>
<dbReference type="GO" id="GO:0003700">
    <property type="term" value="F:DNA-binding transcription factor activity"/>
    <property type="evidence" value="ECO:0007669"/>
    <property type="project" value="InterPro"/>
</dbReference>
<dbReference type="GO" id="GO:0006351">
    <property type="term" value="P:DNA-templated transcription"/>
    <property type="evidence" value="ECO:0007669"/>
    <property type="project" value="TreeGrafter"/>
</dbReference>
<reference evidence="7 12" key="2">
    <citation type="submission" date="2018-06" db="EMBL/GenBank/DDBJ databases">
        <authorList>
            <consortium name="Pathogen Informatics"/>
            <person name="Doyle S."/>
        </authorList>
    </citation>
    <scope>NUCLEOTIDE SEQUENCE [LARGE SCALE GENOMIC DNA]</scope>
    <source>
        <strain evidence="7 12">4028STDY6275292</strain>
    </source>
</reference>
<sequence length="88" mass="9656">MLNSWPLAKDLQVLVEIVHSGSFSAAAATLGQTPAFVTKRIQILENTLATTLLNRSARGVALTESGQRCYEHALEILTQYQRLVDDVT</sequence>
<evidence type="ECO:0000313" key="7">
    <source>
        <dbReference type="EMBL" id="SRR21840.1"/>
    </source>
</evidence>
<evidence type="ECO:0000313" key="6">
    <source>
        <dbReference type="EMBL" id="SJH21729.1"/>
    </source>
</evidence>
<dbReference type="GO" id="GO:0043565">
    <property type="term" value="F:sequence-specific DNA binding"/>
    <property type="evidence" value="ECO:0007669"/>
    <property type="project" value="TreeGrafter"/>
</dbReference>
<dbReference type="EMBL" id="UDYI01000062">
    <property type="protein sequence ID" value="SRR21840.1"/>
    <property type="molecule type" value="Genomic_DNA"/>
</dbReference>
<name>A0A2Y6EL52_SHISO</name>
<dbReference type="Proteomes" id="UP000187708">
    <property type="component" value="Unassembled WGS sequence"/>
</dbReference>
<dbReference type="InterPro" id="IPR000847">
    <property type="entry name" value="LysR_HTH_N"/>
</dbReference>
<dbReference type="PANTHER" id="PTHR30537">
    <property type="entry name" value="HTH-TYPE TRANSCRIPTIONAL REGULATOR"/>
    <property type="match status" value="1"/>
</dbReference>
<protein>
    <submittedName>
        <fullName evidence="3 7">LYSR-type transcriptional regulator</fullName>
    </submittedName>
</protein>
<dbReference type="Pfam" id="PF00126">
    <property type="entry name" value="HTH_1"/>
    <property type="match status" value="1"/>
</dbReference>
<gene>
    <name evidence="7" type="primary">ttdR_2</name>
    <name evidence="3" type="synonym">ttdR_1</name>
    <name evidence="4" type="ORF">ERS008175_02465</name>
    <name evidence="3" type="ORF">ERS428554_02621</name>
    <name evidence="6" type="ORF">SAMEA1569760_02442</name>
    <name evidence="5" type="ORF">SAMEA2054241_02103</name>
    <name evidence="7" type="ORF">SAMEA3710766_02594</name>
</gene>
<dbReference type="AlphaFoldDB" id="A0A2Y6EL52"/>
<evidence type="ECO:0000259" key="2">
    <source>
        <dbReference type="PROSITE" id="PS50931"/>
    </source>
</evidence>
<evidence type="ECO:0000313" key="4">
    <source>
        <dbReference type="EMBL" id="CSR63310.1"/>
    </source>
</evidence>
<dbReference type="Gene3D" id="1.10.10.10">
    <property type="entry name" value="Winged helix-like DNA-binding domain superfamily/Winged helix DNA-binding domain"/>
    <property type="match status" value="1"/>
</dbReference>
<comment type="similarity">
    <text evidence="1">Belongs to the LysR transcriptional regulatory family.</text>
</comment>
<dbReference type="InterPro" id="IPR036388">
    <property type="entry name" value="WH-like_DNA-bd_sf"/>
</dbReference>
<evidence type="ECO:0000313" key="11">
    <source>
        <dbReference type="Proteomes" id="UP000188006"/>
    </source>
</evidence>
<dbReference type="Proteomes" id="UP000040926">
    <property type="component" value="Unassembled WGS sequence"/>
</dbReference>
<evidence type="ECO:0000256" key="1">
    <source>
        <dbReference type="ARBA" id="ARBA00009437"/>
    </source>
</evidence>
<dbReference type="InterPro" id="IPR058163">
    <property type="entry name" value="LysR-type_TF_proteobact-type"/>
</dbReference>